<dbReference type="GO" id="GO:0071555">
    <property type="term" value="P:cell wall organization"/>
    <property type="evidence" value="ECO:0007669"/>
    <property type="project" value="UniProtKB-KW"/>
</dbReference>
<keyword evidence="6" id="KW-0573">Peptidoglycan synthesis</keyword>
<keyword evidence="7" id="KW-0472">Membrane</keyword>
<gene>
    <name evidence="12" type="ORF">UFOPK1747_00552</name>
</gene>
<evidence type="ECO:0000256" key="2">
    <source>
        <dbReference type="ARBA" id="ARBA00022618"/>
    </source>
</evidence>
<keyword evidence="4" id="KW-0808">Transferase</keyword>
<dbReference type="PANTHER" id="PTHR21015:SF22">
    <property type="entry name" value="GLYCOSYLTRANSFERASE"/>
    <property type="match status" value="1"/>
</dbReference>
<evidence type="ECO:0000256" key="6">
    <source>
        <dbReference type="ARBA" id="ARBA00022984"/>
    </source>
</evidence>
<evidence type="ECO:0000256" key="7">
    <source>
        <dbReference type="ARBA" id="ARBA00023136"/>
    </source>
</evidence>
<dbReference type="SUPFAM" id="SSF53756">
    <property type="entry name" value="UDP-Glycosyltransferase/glycogen phosphorylase"/>
    <property type="match status" value="1"/>
</dbReference>
<sequence>MNKKIIFAGGGTAGHVEPALAVANQLQSLQPSYEISFIGTKNGLENQLVPKAGFEVMHIPKILLPREISLSLISWPFKFVAAIWQGIKLCRDADLIIGFGGYACPPVYLAAALLRKPIIIHEANAIPGWANRLGVLFAKEVFIAFDSPAKKIGKWRSAKLIGMPLKSDILNNHKLSDDARSKLRSDQMDKWGLSPDKFILLVFGGSQGSRHINEAILQSLSFFTEENIQVVHSVGRNNPLPTSTENYLPVPYIEDMAAAYTASDLVIARSGALTCAELAAVGKFALLIPLPVGNGEQSANAQDLKESGAALVISDNKFNSDWLIGNWGELARSAKSYKPKPMPDTSASMVISAAIIKRLSE</sequence>
<dbReference type="InterPro" id="IPR004276">
    <property type="entry name" value="GlycoTrans_28_N"/>
</dbReference>
<dbReference type="GO" id="GO:0009252">
    <property type="term" value="P:peptidoglycan biosynthetic process"/>
    <property type="evidence" value="ECO:0007669"/>
    <property type="project" value="UniProtKB-KW"/>
</dbReference>
<evidence type="ECO:0000256" key="4">
    <source>
        <dbReference type="ARBA" id="ARBA00022679"/>
    </source>
</evidence>
<proteinExistence type="inferred from homology"/>
<dbReference type="InterPro" id="IPR006009">
    <property type="entry name" value="GlcNAc_MurG"/>
</dbReference>
<evidence type="ECO:0000256" key="5">
    <source>
        <dbReference type="ARBA" id="ARBA00022960"/>
    </source>
</evidence>
<protein>
    <submittedName>
        <fullName evidence="12">Unannotated protein</fullName>
    </submittedName>
</protein>
<dbReference type="GO" id="GO:0050511">
    <property type="term" value="F:undecaprenyldiphospho-muramoylpentapeptide beta-N-acetylglucosaminyltransferase activity"/>
    <property type="evidence" value="ECO:0007669"/>
    <property type="project" value="InterPro"/>
</dbReference>
<evidence type="ECO:0000313" key="12">
    <source>
        <dbReference type="EMBL" id="CAB4580761.1"/>
    </source>
</evidence>
<feature type="domain" description="Glycosyltransferase family 28 N-terminal" evidence="10">
    <location>
        <begin position="5"/>
        <end position="143"/>
    </location>
</feature>
<dbReference type="GO" id="GO:0005975">
    <property type="term" value="P:carbohydrate metabolic process"/>
    <property type="evidence" value="ECO:0007669"/>
    <property type="project" value="InterPro"/>
</dbReference>
<accession>A0A6J6EW70</accession>
<name>A0A6J6EW70_9ZZZZ</name>
<feature type="domain" description="Glycosyl transferase family 28 C-terminal" evidence="11">
    <location>
        <begin position="200"/>
        <end position="341"/>
    </location>
</feature>
<evidence type="ECO:0000256" key="8">
    <source>
        <dbReference type="ARBA" id="ARBA00023306"/>
    </source>
</evidence>
<keyword evidence="1" id="KW-1003">Cell membrane</keyword>
<keyword evidence="3" id="KW-0328">Glycosyltransferase</keyword>
<dbReference type="Gene3D" id="3.40.50.2000">
    <property type="entry name" value="Glycogen Phosphorylase B"/>
    <property type="match status" value="2"/>
</dbReference>
<keyword evidence="8" id="KW-0131">Cell cycle</keyword>
<dbReference type="EMBL" id="CAEZTV010000070">
    <property type="protein sequence ID" value="CAB4580761.1"/>
    <property type="molecule type" value="Genomic_DNA"/>
</dbReference>
<dbReference type="PANTHER" id="PTHR21015">
    <property type="entry name" value="UDP-N-ACETYLGLUCOSAMINE--N-ACETYLMURAMYL-(PENTAPEPTIDE) PYROPHOSPHORYL-UNDECAPRENOL N-ACETYLGLUCOSAMINE TRANSFERASE 1"/>
    <property type="match status" value="1"/>
</dbReference>
<dbReference type="CDD" id="cd03785">
    <property type="entry name" value="GT28_MurG"/>
    <property type="match status" value="1"/>
</dbReference>
<dbReference type="HAMAP" id="MF_00033">
    <property type="entry name" value="MurG"/>
    <property type="match status" value="1"/>
</dbReference>
<dbReference type="Pfam" id="PF04101">
    <property type="entry name" value="Glyco_tran_28_C"/>
    <property type="match status" value="1"/>
</dbReference>
<dbReference type="InterPro" id="IPR007235">
    <property type="entry name" value="Glyco_trans_28_C"/>
</dbReference>
<dbReference type="GO" id="GO:0008360">
    <property type="term" value="P:regulation of cell shape"/>
    <property type="evidence" value="ECO:0007669"/>
    <property type="project" value="UniProtKB-KW"/>
</dbReference>
<evidence type="ECO:0000256" key="1">
    <source>
        <dbReference type="ARBA" id="ARBA00022475"/>
    </source>
</evidence>
<keyword evidence="2" id="KW-0132">Cell division</keyword>
<keyword evidence="5" id="KW-0133">Cell shape</keyword>
<reference evidence="12" key="1">
    <citation type="submission" date="2020-05" db="EMBL/GenBank/DDBJ databases">
        <authorList>
            <person name="Chiriac C."/>
            <person name="Salcher M."/>
            <person name="Ghai R."/>
            <person name="Kavagutti S V."/>
        </authorList>
    </citation>
    <scope>NUCLEOTIDE SEQUENCE</scope>
</reference>
<organism evidence="12">
    <name type="scientific">freshwater metagenome</name>
    <dbReference type="NCBI Taxonomy" id="449393"/>
    <lineage>
        <taxon>unclassified sequences</taxon>
        <taxon>metagenomes</taxon>
        <taxon>ecological metagenomes</taxon>
    </lineage>
</organism>
<dbReference type="Pfam" id="PF03033">
    <property type="entry name" value="Glyco_transf_28"/>
    <property type="match status" value="1"/>
</dbReference>
<evidence type="ECO:0000256" key="9">
    <source>
        <dbReference type="ARBA" id="ARBA00023316"/>
    </source>
</evidence>
<keyword evidence="9" id="KW-0961">Cell wall biogenesis/degradation</keyword>
<evidence type="ECO:0000256" key="3">
    <source>
        <dbReference type="ARBA" id="ARBA00022676"/>
    </source>
</evidence>
<dbReference type="GO" id="GO:0051301">
    <property type="term" value="P:cell division"/>
    <property type="evidence" value="ECO:0007669"/>
    <property type="project" value="UniProtKB-KW"/>
</dbReference>
<evidence type="ECO:0000259" key="11">
    <source>
        <dbReference type="Pfam" id="PF04101"/>
    </source>
</evidence>
<evidence type="ECO:0000259" key="10">
    <source>
        <dbReference type="Pfam" id="PF03033"/>
    </source>
</evidence>
<dbReference type="AlphaFoldDB" id="A0A6J6EW70"/>